<dbReference type="AlphaFoldDB" id="A0AAT9GIQ3"/>
<dbReference type="NCBIfam" id="TIGR02436">
    <property type="entry name" value="four helix bundle protein"/>
    <property type="match status" value="1"/>
</dbReference>
<dbReference type="Pfam" id="PF05635">
    <property type="entry name" value="23S_rRNA_IVP"/>
    <property type="match status" value="1"/>
</dbReference>
<organism evidence="1">
    <name type="scientific">Sediminibacterium sp. KACHI17</name>
    <dbReference type="NCBI Taxonomy" id="1751071"/>
    <lineage>
        <taxon>Bacteria</taxon>
        <taxon>Pseudomonadati</taxon>
        <taxon>Bacteroidota</taxon>
        <taxon>Chitinophagia</taxon>
        <taxon>Chitinophagales</taxon>
        <taxon>Chitinophagaceae</taxon>
        <taxon>Sediminibacterium</taxon>
    </lineage>
</organism>
<dbReference type="Gene3D" id="1.20.1440.60">
    <property type="entry name" value="23S rRNA-intervening sequence"/>
    <property type="match status" value="1"/>
</dbReference>
<dbReference type="PANTHER" id="PTHR38471">
    <property type="entry name" value="FOUR HELIX BUNDLE PROTEIN"/>
    <property type="match status" value="1"/>
</dbReference>
<accession>A0AAT9GIQ3</accession>
<protein>
    <submittedName>
        <fullName evidence="1">Four helix bundle protein</fullName>
    </submittedName>
</protein>
<gene>
    <name evidence="1" type="ORF">KACHI17_12860</name>
</gene>
<proteinExistence type="predicted"/>
<dbReference type="CDD" id="cd16377">
    <property type="entry name" value="23S_rRNA_IVP_like"/>
    <property type="match status" value="1"/>
</dbReference>
<evidence type="ECO:0000313" key="1">
    <source>
        <dbReference type="EMBL" id="BFG70405.1"/>
    </source>
</evidence>
<reference evidence="1" key="1">
    <citation type="submission" date="2024-02" db="EMBL/GenBank/DDBJ databases">
        <title>Sediminibacterium planktonica sp. nov. and Sediminibacterium longus sp. nov., isolated from surface lake and river water.</title>
        <authorList>
            <person name="Watanabe K."/>
            <person name="Takemine S."/>
            <person name="Ishii Y."/>
            <person name="Ogata Y."/>
            <person name="Shindo C."/>
            <person name="Suda W."/>
        </authorList>
    </citation>
    <scope>NUCLEOTIDE SEQUENCE</scope>
    <source>
        <strain evidence="1">KACHI17</strain>
    </source>
</reference>
<sequence length="119" mass="13669">MKDFKTLEIWKTSVKLAIDINELTQCFPVNERYALAMQMKRCGVSIASNIAEGCGRRTVADMRQFIHIAIGSSFELETQIEIAYLSHYIDQDIYKELLSKLKTLQKRMISFLGGLGIRY</sequence>
<dbReference type="PANTHER" id="PTHR38471:SF2">
    <property type="entry name" value="FOUR HELIX BUNDLE PROTEIN"/>
    <property type="match status" value="1"/>
</dbReference>
<name>A0AAT9GIQ3_9BACT</name>
<dbReference type="RefSeq" id="WP_353550686.1">
    <property type="nucleotide sequence ID" value="NZ_AP029612.1"/>
</dbReference>
<dbReference type="InterPro" id="IPR036583">
    <property type="entry name" value="23S_rRNA_IVS_sf"/>
</dbReference>
<dbReference type="SUPFAM" id="SSF158446">
    <property type="entry name" value="IVS-encoded protein-like"/>
    <property type="match status" value="1"/>
</dbReference>
<dbReference type="EMBL" id="AP029612">
    <property type="protein sequence ID" value="BFG70405.1"/>
    <property type="molecule type" value="Genomic_DNA"/>
</dbReference>
<dbReference type="InterPro" id="IPR012657">
    <property type="entry name" value="23S_rRNA-intervening_sequence"/>
</dbReference>